<protein>
    <submittedName>
        <fullName evidence="2">Pds5a protein</fullName>
    </submittedName>
</protein>
<evidence type="ECO:0000313" key="3">
    <source>
        <dbReference type="Proteomes" id="UP000649617"/>
    </source>
</evidence>
<accession>A0A812VZL7</accession>
<sequence>MAPFSAYGKCGDDALAACSPAEQRDAIAALAKQALALAPAVGGDSAIAAGVACVAAGIDTFPDQPWLPVIEASGGMPAQLFAIDPSVEQRLNAALKDSRQEQEEIPMAETPALEDCEASSVSSPAKATGAPESSSPVQGVLTTPQRRPSSGPSPQTPSPGSEKRSLTGGAVSAALAAQSAKKAKKLRAV</sequence>
<dbReference type="AlphaFoldDB" id="A0A812VZL7"/>
<name>A0A812VZL7_SYMPI</name>
<reference evidence="2" key="1">
    <citation type="submission" date="2021-02" db="EMBL/GenBank/DDBJ databases">
        <authorList>
            <person name="Dougan E. K."/>
            <person name="Rhodes N."/>
            <person name="Thang M."/>
            <person name="Chan C."/>
        </authorList>
    </citation>
    <scope>NUCLEOTIDE SEQUENCE</scope>
</reference>
<feature type="region of interest" description="Disordered" evidence="1">
    <location>
        <begin position="93"/>
        <end position="189"/>
    </location>
</feature>
<comment type="caution">
    <text evidence="2">The sequence shown here is derived from an EMBL/GenBank/DDBJ whole genome shotgun (WGS) entry which is preliminary data.</text>
</comment>
<evidence type="ECO:0000256" key="1">
    <source>
        <dbReference type="SAM" id="MobiDB-lite"/>
    </source>
</evidence>
<gene>
    <name evidence="2" type="primary">Pds5a</name>
    <name evidence="2" type="ORF">SPIL2461_LOCUS17912</name>
</gene>
<feature type="compositionally biased region" description="Low complexity" evidence="1">
    <location>
        <begin position="170"/>
        <end position="180"/>
    </location>
</feature>
<dbReference type="EMBL" id="CAJNIZ010043457">
    <property type="protein sequence ID" value="CAE7660695.1"/>
    <property type="molecule type" value="Genomic_DNA"/>
</dbReference>
<organism evidence="2 3">
    <name type="scientific">Symbiodinium pilosum</name>
    <name type="common">Dinoflagellate</name>
    <dbReference type="NCBI Taxonomy" id="2952"/>
    <lineage>
        <taxon>Eukaryota</taxon>
        <taxon>Sar</taxon>
        <taxon>Alveolata</taxon>
        <taxon>Dinophyceae</taxon>
        <taxon>Suessiales</taxon>
        <taxon>Symbiodiniaceae</taxon>
        <taxon>Symbiodinium</taxon>
    </lineage>
</organism>
<keyword evidence="3" id="KW-1185">Reference proteome</keyword>
<proteinExistence type="predicted"/>
<evidence type="ECO:0000313" key="2">
    <source>
        <dbReference type="EMBL" id="CAE7660695.1"/>
    </source>
</evidence>
<feature type="compositionally biased region" description="Low complexity" evidence="1">
    <location>
        <begin position="143"/>
        <end position="153"/>
    </location>
</feature>
<dbReference type="Proteomes" id="UP000649617">
    <property type="component" value="Unassembled WGS sequence"/>
</dbReference>
<feature type="compositionally biased region" description="Polar residues" evidence="1">
    <location>
        <begin position="119"/>
        <end position="142"/>
    </location>
</feature>